<comment type="subcellular location">
    <subcellularLocation>
        <location evidence="6">Cytoplasm</location>
    </subcellularLocation>
</comment>
<dbReference type="InterPro" id="IPR028581">
    <property type="entry name" value="DeoC_typeI"/>
</dbReference>
<dbReference type="Proteomes" id="UP001220377">
    <property type="component" value="Chromosome"/>
</dbReference>
<evidence type="ECO:0000256" key="2">
    <source>
        <dbReference type="ARBA" id="ARBA00022490"/>
    </source>
</evidence>
<reference evidence="7 8" key="1">
    <citation type="submission" date="2023-02" db="EMBL/GenBank/DDBJ databases">
        <title>Genome sequence of Lacticaseibacillus sp. KACC 23028.</title>
        <authorList>
            <person name="Kim S."/>
            <person name="Heo J."/>
            <person name="Kwon S.-W."/>
        </authorList>
    </citation>
    <scope>NUCLEOTIDE SEQUENCE [LARGE SCALE GENOMIC DNA]</scope>
    <source>
        <strain evidence="7 8">KACC 23028</strain>
    </source>
</reference>
<accession>A0ABY7WRW0</accession>
<keyword evidence="2 6" id="KW-0963">Cytoplasm</keyword>
<dbReference type="HAMAP" id="MF_00114">
    <property type="entry name" value="DeoC_type1"/>
    <property type="match status" value="1"/>
</dbReference>
<evidence type="ECO:0000256" key="4">
    <source>
        <dbReference type="ARBA" id="ARBA00023270"/>
    </source>
</evidence>
<comment type="pathway">
    <text evidence="6">Carbohydrate degradation; 2-deoxy-D-ribose 1-phosphate degradation; D-glyceraldehyde 3-phosphate and acetaldehyde from 2-deoxy-alpha-D-ribose 1-phosphate: step 2/2.</text>
</comment>
<dbReference type="InterPro" id="IPR013785">
    <property type="entry name" value="Aldolase_TIM"/>
</dbReference>
<evidence type="ECO:0000256" key="1">
    <source>
        <dbReference type="ARBA" id="ARBA00010936"/>
    </source>
</evidence>
<evidence type="ECO:0000256" key="6">
    <source>
        <dbReference type="HAMAP-Rule" id="MF_00114"/>
    </source>
</evidence>
<comment type="catalytic activity">
    <reaction evidence="5 6">
        <text>2-deoxy-D-ribose 5-phosphate = D-glyceraldehyde 3-phosphate + acetaldehyde</text>
        <dbReference type="Rhea" id="RHEA:12821"/>
        <dbReference type="ChEBI" id="CHEBI:15343"/>
        <dbReference type="ChEBI" id="CHEBI:59776"/>
        <dbReference type="ChEBI" id="CHEBI:62877"/>
        <dbReference type="EC" id="4.1.2.4"/>
    </reaction>
</comment>
<dbReference type="PANTHER" id="PTHR10889:SF1">
    <property type="entry name" value="DEOXYRIBOSE-PHOSPHATE ALDOLASE"/>
    <property type="match status" value="1"/>
</dbReference>
<keyword evidence="3 6" id="KW-0456">Lyase</keyword>
<dbReference type="InterPro" id="IPR011343">
    <property type="entry name" value="DeoC"/>
</dbReference>
<keyword evidence="8" id="KW-1185">Reference proteome</keyword>
<evidence type="ECO:0000256" key="5">
    <source>
        <dbReference type="ARBA" id="ARBA00048791"/>
    </source>
</evidence>
<proteinExistence type="inferred from homology"/>
<dbReference type="CDD" id="cd00959">
    <property type="entry name" value="DeoC"/>
    <property type="match status" value="1"/>
</dbReference>
<feature type="active site" description="Proton donor/acceptor" evidence="6">
    <location>
        <position position="95"/>
    </location>
</feature>
<comment type="function">
    <text evidence="6">Catalyzes a reversible aldol reaction between acetaldehyde and D-glyceraldehyde 3-phosphate to generate 2-deoxy-D-ribose 5-phosphate.</text>
</comment>
<sequence length="240" mass="26145">MSVYTLDDFARLIDHTDLHADATREDMVQLCKEAKEYHFKMVAINQVQSKLCAEQLAGTDIDTGAAIAFPLGQTTIEAKEFETQNAIDNGANEIDYVINITELKAKNYAYIEDEMTRIVKICHAAGIPCKVIFENPYLTKDEIKQVALIAKRVQPDFIKTATGFGPSGATVEDVRLMKATVGPDVKVKAAGGIRNSDDFLAMIAAGAQRIGTSSGIKIINALKERMATDGVTSIEVDDGR</sequence>
<dbReference type="SMART" id="SM01133">
    <property type="entry name" value="DeoC"/>
    <property type="match status" value="1"/>
</dbReference>
<dbReference type="Pfam" id="PF01791">
    <property type="entry name" value="DeoC"/>
    <property type="match status" value="1"/>
</dbReference>
<dbReference type="NCBIfam" id="TIGR00126">
    <property type="entry name" value="deoC"/>
    <property type="match status" value="1"/>
</dbReference>
<comment type="similarity">
    <text evidence="1 6">Belongs to the DeoC/FbaB aldolase family. DeoC type 1 subfamily.</text>
</comment>
<dbReference type="EC" id="4.1.2.4" evidence="6"/>
<dbReference type="PANTHER" id="PTHR10889">
    <property type="entry name" value="DEOXYRIBOSE-PHOSPHATE ALDOLASE"/>
    <property type="match status" value="1"/>
</dbReference>
<feature type="active site" description="Schiff-base intermediate with acetaldehyde" evidence="6">
    <location>
        <position position="159"/>
    </location>
</feature>
<dbReference type="PIRSF" id="PIRSF001357">
    <property type="entry name" value="DeoC"/>
    <property type="match status" value="1"/>
</dbReference>
<evidence type="ECO:0000313" key="7">
    <source>
        <dbReference type="EMBL" id="WDF82466.1"/>
    </source>
</evidence>
<evidence type="ECO:0000313" key="8">
    <source>
        <dbReference type="Proteomes" id="UP001220377"/>
    </source>
</evidence>
<protein>
    <recommendedName>
        <fullName evidence="6">Deoxyribose-phosphate aldolase</fullName>
        <shortName evidence="6">DERA</shortName>
        <ecNumber evidence="6">4.1.2.4</ecNumber>
    </recommendedName>
    <alternativeName>
        <fullName evidence="6">2-deoxy-D-ribose 5-phosphate aldolase</fullName>
    </alternativeName>
    <alternativeName>
        <fullName evidence="6">Phosphodeoxyriboaldolase</fullName>
        <shortName evidence="6">Deoxyriboaldolase</shortName>
    </alternativeName>
</protein>
<dbReference type="InterPro" id="IPR002915">
    <property type="entry name" value="DeoC/FbaB/LacD_aldolase"/>
</dbReference>
<keyword evidence="4 6" id="KW-0704">Schiff base</keyword>
<evidence type="ECO:0000256" key="3">
    <source>
        <dbReference type="ARBA" id="ARBA00023239"/>
    </source>
</evidence>
<gene>
    <name evidence="6 7" type="primary">deoC</name>
    <name evidence="7" type="ORF">PQ472_11315</name>
</gene>
<dbReference type="SUPFAM" id="SSF51569">
    <property type="entry name" value="Aldolase"/>
    <property type="match status" value="1"/>
</dbReference>
<dbReference type="Gene3D" id="3.20.20.70">
    <property type="entry name" value="Aldolase class I"/>
    <property type="match status" value="1"/>
</dbReference>
<dbReference type="GO" id="GO:0004139">
    <property type="term" value="F:deoxyribose-phosphate aldolase activity"/>
    <property type="evidence" value="ECO:0007669"/>
    <property type="project" value="UniProtKB-EC"/>
</dbReference>
<name>A0ABY7WRW0_9LACO</name>
<feature type="active site" description="Proton donor/acceptor" evidence="6">
    <location>
        <position position="188"/>
    </location>
</feature>
<dbReference type="EMBL" id="CP117884">
    <property type="protein sequence ID" value="WDF82466.1"/>
    <property type="molecule type" value="Genomic_DNA"/>
</dbReference>
<organism evidence="7 8">
    <name type="scientific">Lacticaseibacillus pabuli</name>
    <dbReference type="NCBI Taxonomy" id="3025672"/>
    <lineage>
        <taxon>Bacteria</taxon>
        <taxon>Bacillati</taxon>
        <taxon>Bacillota</taxon>
        <taxon>Bacilli</taxon>
        <taxon>Lactobacillales</taxon>
        <taxon>Lactobacillaceae</taxon>
        <taxon>Lacticaseibacillus</taxon>
    </lineage>
</organism>
<dbReference type="RefSeq" id="WP_274259946.1">
    <property type="nucleotide sequence ID" value="NZ_CP117884.1"/>
</dbReference>